<evidence type="ECO:0000313" key="3">
    <source>
        <dbReference type="Proteomes" id="UP001201549"/>
    </source>
</evidence>
<dbReference type="Pfam" id="PF20101">
    <property type="entry name" value="DUF6491"/>
    <property type="match status" value="1"/>
</dbReference>
<accession>A0ABT2FJA2</accession>
<evidence type="ECO:0000313" key="2">
    <source>
        <dbReference type="EMBL" id="MCS4556343.1"/>
    </source>
</evidence>
<keyword evidence="3" id="KW-1185">Reference proteome</keyword>
<protein>
    <submittedName>
        <fullName evidence="2">DUF6491 family protein</fullName>
    </submittedName>
</protein>
<evidence type="ECO:0000256" key="1">
    <source>
        <dbReference type="SAM" id="SignalP"/>
    </source>
</evidence>
<dbReference type="Proteomes" id="UP001201549">
    <property type="component" value="Unassembled WGS sequence"/>
</dbReference>
<dbReference type="EMBL" id="JAKOGG010000004">
    <property type="protein sequence ID" value="MCS4556343.1"/>
    <property type="molecule type" value="Genomic_DNA"/>
</dbReference>
<feature type="chain" id="PRO_5045446545" evidence="1">
    <location>
        <begin position="23"/>
        <end position="140"/>
    </location>
</feature>
<sequence length="140" mass="15547">MKVYAMLLAVAVVAGCASSSSGLTEEQREQLYQQYIVQQQLAPARDIKNFKMRRWEALSEQSVLITSRGEDYLFTLQNRCSDIANASSVIVGRNSLIAQFSDRPATIGNPQLLPSQCLIKAIYPLTVAQATELRHLGKDE</sequence>
<proteinExistence type="predicted"/>
<dbReference type="InterPro" id="IPR045500">
    <property type="entry name" value="DUF6491"/>
</dbReference>
<dbReference type="RefSeq" id="WP_238895745.1">
    <property type="nucleotide sequence ID" value="NZ_JAKOGG010000004.1"/>
</dbReference>
<gene>
    <name evidence="2" type="ORF">L9G74_07835</name>
</gene>
<feature type="signal peptide" evidence="1">
    <location>
        <begin position="1"/>
        <end position="22"/>
    </location>
</feature>
<comment type="caution">
    <text evidence="2">The sequence shown here is derived from an EMBL/GenBank/DDBJ whole genome shotgun (WGS) entry which is preliminary data.</text>
</comment>
<reference evidence="3" key="1">
    <citation type="submission" date="2023-07" db="EMBL/GenBank/DDBJ databases">
        <title>Shewanella mangrovi sp. nov., an acetaldehyde- degrading bacterium isolated from mangrove sediment.</title>
        <authorList>
            <person name="Liu Y."/>
        </authorList>
    </citation>
    <scope>NUCLEOTIDE SEQUENCE [LARGE SCALE GENOMIC DNA]</scope>
    <source>
        <strain evidence="3">C32</strain>
    </source>
</reference>
<name>A0ABT2FJA2_9GAMM</name>
<keyword evidence="1" id="KW-0732">Signal</keyword>
<dbReference type="PROSITE" id="PS51257">
    <property type="entry name" value="PROKAR_LIPOPROTEIN"/>
    <property type="match status" value="1"/>
</dbReference>
<organism evidence="2 3">
    <name type="scientific">Shewanella electrica</name>
    <dbReference type="NCBI Taxonomy" id="515560"/>
    <lineage>
        <taxon>Bacteria</taxon>
        <taxon>Pseudomonadati</taxon>
        <taxon>Pseudomonadota</taxon>
        <taxon>Gammaproteobacteria</taxon>
        <taxon>Alteromonadales</taxon>
        <taxon>Shewanellaceae</taxon>
        <taxon>Shewanella</taxon>
    </lineage>
</organism>